<dbReference type="Proteomes" id="UP000033722">
    <property type="component" value="Unassembled WGS sequence"/>
</dbReference>
<sequence>MSTIEAKVRNFSVSLKLPITEEFVTKTAGSIALSAKILVW</sequence>
<organism evidence="1 2">
    <name type="scientific">Anaplasma phagocytophilum str. CRT53-1</name>
    <dbReference type="NCBI Taxonomy" id="1359157"/>
    <lineage>
        <taxon>Bacteria</taxon>
        <taxon>Pseudomonadati</taxon>
        <taxon>Pseudomonadota</taxon>
        <taxon>Alphaproteobacteria</taxon>
        <taxon>Rickettsiales</taxon>
        <taxon>Anaplasmataceae</taxon>
        <taxon>Anaplasma</taxon>
        <taxon>phagocytophilum group</taxon>
    </lineage>
</organism>
<name>A0A0F3PUN0_ANAPH</name>
<gene>
    <name evidence="1" type="ORF">APHCRT_1280</name>
</gene>
<reference evidence="1 2" key="1">
    <citation type="submission" date="2015-01" db="EMBL/GenBank/DDBJ databases">
        <title>Genome Sequencing of Rickettsiales.</title>
        <authorList>
            <person name="Daugherty S.C."/>
            <person name="Su Q."/>
            <person name="Abolude K."/>
            <person name="Beier-Sexton M."/>
            <person name="Carlyon J.A."/>
            <person name="Carter R."/>
            <person name="Day N.P."/>
            <person name="Dumler S.J."/>
            <person name="Dyachenko V."/>
            <person name="Godinez A."/>
            <person name="Kurtti T.J."/>
            <person name="Lichay M."/>
            <person name="Mullins K.E."/>
            <person name="Ott S."/>
            <person name="Pappas-Brown V."/>
            <person name="Paris D.H."/>
            <person name="Patel P."/>
            <person name="Richards A.L."/>
            <person name="Sadzewicz L."/>
            <person name="Sears K."/>
            <person name="Seidman D."/>
            <person name="Sengamalay N."/>
            <person name="Stenos J."/>
            <person name="Tallon L.J."/>
            <person name="Vincent G."/>
            <person name="Fraser C.M."/>
            <person name="Munderloh U."/>
            <person name="Dunning-Hotopp J.C."/>
        </authorList>
    </citation>
    <scope>NUCLEOTIDE SEQUENCE [LARGE SCALE GENOMIC DNA]</scope>
    <source>
        <strain evidence="1 2">CRT53-1</strain>
    </source>
</reference>
<dbReference type="AlphaFoldDB" id="A0A0F3PUN0"/>
<comment type="caution">
    <text evidence="1">The sequence shown here is derived from an EMBL/GenBank/DDBJ whole genome shotgun (WGS) entry which is preliminary data.</text>
</comment>
<protein>
    <submittedName>
        <fullName evidence="1">Uncharacterized protein</fullName>
    </submittedName>
</protein>
<evidence type="ECO:0000313" key="1">
    <source>
        <dbReference type="EMBL" id="KJV83692.1"/>
    </source>
</evidence>
<dbReference type="EMBL" id="LAOD01000028">
    <property type="protein sequence ID" value="KJV83692.1"/>
    <property type="molecule type" value="Genomic_DNA"/>
</dbReference>
<accession>A0A0F3PUN0</accession>
<evidence type="ECO:0000313" key="2">
    <source>
        <dbReference type="Proteomes" id="UP000033722"/>
    </source>
</evidence>
<proteinExistence type="predicted"/>